<gene>
    <name evidence="1" type="ORF">FA15DRAFT_603403</name>
</gene>
<keyword evidence="2" id="KW-1185">Reference proteome</keyword>
<accession>A0A5C3KEL4</accession>
<feature type="non-terminal residue" evidence="1">
    <location>
        <position position="1"/>
    </location>
</feature>
<dbReference type="Proteomes" id="UP000307440">
    <property type="component" value="Unassembled WGS sequence"/>
</dbReference>
<evidence type="ECO:0008006" key="3">
    <source>
        <dbReference type="Google" id="ProtNLM"/>
    </source>
</evidence>
<evidence type="ECO:0000313" key="2">
    <source>
        <dbReference type="Proteomes" id="UP000307440"/>
    </source>
</evidence>
<protein>
    <recommendedName>
        <fullName evidence="3">DUF4218 domain-containing protein</fullName>
    </recommendedName>
</protein>
<dbReference type="OrthoDB" id="3247418at2759"/>
<proteinExistence type="predicted"/>
<name>A0A5C3KEL4_COPMA</name>
<evidence type="ECO:0000313" key="1">
    <source>
        <dbReference type="EMBL" id="TFK18362.1"/>
    </source>
</evidence>
<dbReference type="AlphaFoldDB" id="A0A5C3KEL4"/>
<dbReference type="STRING" id="230819.A0A5C3KEL4"/>
<organism evidence="1 2">
    <name type="scientific">Coprinopsis marcescibilis</name>
    <name type="common">Agaric fungus</name>
    <name type="synonym">Psathyrella marcescibilis</name>
    <dbReference type="NCBI Taxonomy" id="230819"/>
    <lineage>
        <taxon>Eukaryota</taxon>
        <taxon>Fungi</taxon>
        <taxon>Dikarya</taxon>
        <taxon>Basidiomycota</taxon>
        <taxon>Agaricomycotina</taxon>
        <taxon>Agaricomycetes</taxon>
        <taxon>Agaricomycetidae</taxon>
        <taxon>Agaricales</taxon>
        <taxon>Agaricineae</taxon>
        <taxon>Psathyrellaceae</taxon>
        <taxon>Coprinopsis</taxon>
    </lineage>
</organism>
<dbReference type="EMBL" id="ML210408">
    <property type="protein sequence ID" value="TFK18362.1"/>
    <property type="molecule type" value="Genomic_DNA"/>
</dbReference>
<reference evidence="1 2" key="1">
    <citation type="journal article" date="2019" name="Nat. Ecol. Evol.">
        <title>Megaphylogeny resolves global patterns of mushroom evolution.</title>
        <authorList>
            <person name="Varga T."/>
            <person name="Krizsan K."/>
            <person name="Foldi C."/>
            <person name="Dima B."/>
            <person name="Sanchez-Garcia M."/>
            <person name="Sanchez-Ramirez S."/>
            <person name="Szollosi G.J."/>
            <person name="Szarkandi J.G."/>
            <person name="Papp V."/>
            <person name="Albert L."/>
            <person name="Andreopoulos W."/>
            <person name="Angelini C."/>
            <person name="Antonin V."/>
            <person name="Barry K.W."/>
            <person name="Bougher N.L."/>
            <person name="Buchanan P."/>
            <person name="Buyck B."/>
            <person name="Bense V."/>
            <person name="Catcheside P."/>
            <person name="Chovatia M."/>
            <person name="Cooper J."/>
            <person name="Damon W."/>
            <person name="Desjardin D."/>
            <person name="Finy P."/>
            <person name="Geml J."/>
            <person name="Haridas S."/>
            <person name="Hughes K."/>
            <person name="Justo A."/>
            <person name="Karasinski D."/>
            <person name="Kautmanova I."/>
            <person name="Kiss B."/>
            <person name="Kocsube S."/>
            <person name="Kotiranta H."/>
            <person name="LaButti K.M."/>
            <person name="Lechner B.E."/>
            <person name="Liimatainen K."/>
            <person name="Lipzen A."/>
            <person name="Lukacs Z."/>
            <person name="Mihaltcheva S."/>
            <person name="Morgado L.N."/>
            <person name="Niskanen T."/>
            <person name="Noordeloos M.E."/>
            <person name="Ohm R.A."/>
            <person name="Ortiz-Santana B."/>
            <person name="Ovrebo C."/>
            <person name="Racz N."/>
            <person name="Riley R."/>
            <person name="Savchenko A."/>
            <person name="Shiryaev A."/>
            <person name="Soop K."/>
            <person name="Spirin V."/>
            <person name="Szebenyi C."/>
            <person name="Tomsovsky M."/>
            <person name="Tulloss R.E."/>
            <person name="Uehling J."/>
            <person name="Grigoriev I.V."/>
            <person name="Vagvolgyi C."/>
            <person name="Papp T."/>
            <person name="Martin F.M."/>
            <person name="Miettinen O."/>
            <person name="Hibbett D.S."/>
            <person name="Nagy L.G."/>
        </authorList>
    </citation>
    <scope>NUCLEOTIDE SEQUENCE [LARGE SCALE GENOMIC DNA]</scope>
    <source>
        <strain evidence="1 2">CBS 121175</strain>
    </source>
</reference>
<sequence>DIAAMVTPSWTSKLPPNLGEASHGKLNADQWRTLGSAYLPASLIRRWGNVSNDTSASKRRRRLLDITMSLFSAISIATAHSASKSQADLYLRHLQAYVDGVKELFPDYQFKPNHHVAFHTAKYLCMYGPVHSWWTFLFERMIGALQRIPTNNKYCRTTFNLLKFSLTDTLF</sequence>